<evidence type="ECO:0000313" key="3">
    <source>
        <dbReference type="Proteomes" id="UP000593565"/>
    </source>
</evidence>
<dbReference type="Proteomes" id="UP000593565">
    <property type="component" value="Unassembled WGS sequence"/>
</dbReference>
<sequence>MLELGFYGHRQCCPEVFASGLHVQDFNQGQMASNSHDELQLSKKHEEILGKRAVLLQQMEICYEQQKAKRNQQATMSQAARERNAEILEDFQKVEERLRTRPLLHPDVLNLQTRYWASVEQKLPEWESYLLGKSQAPRCEEMILQGLQEQKDTENNSLPARSKSRPPRPKPRSAD</sequence>
<evidence type="ECO:0000313" key="2">
    <source>
        <dbReference type="EMBL" id="KAF4093627.1"/>
    </source>
</evidence>
<dbReference type="PANTHER" id="PTHR14286:SF2">
    <property type="entry name" value="CENTROSOMAL PROTEIN 15 KDA"/>
    <property type="match status" value="1"/>
</dbReference>
<dbReference type="EMBL" id="JAAGNN010000001">
    <property type="protein sequence ID" value="KAF4093627.1"/>
    <property type="molecule type" value="Genomic_DNA"/>
</dbReference>
<feature type="region of interest" description="Disordered" evidence="1">
    <location>
        <begin position="141"/>
        <end position="175"/>
    </location>
</feature>
<feature type="compositionally biased region" description="Basic residues" evidence="1">
    <location>
        <begin position="162"/>
        <end position="175"/>
    </location>
</feature>
<dbReference type="PANTHER" id="PTHR14286">
    <property type="entry name" value="GENE, 49355-RELATED"/>
    <property type="match status" value="1"/>
</dbReference>
<name>A0A7J6BG74_AMEME</name>
<organism evidence="2 3">
    <name type="scientific">Ameiurus melas</name>
    <name type="common">Black bullhead</name>
    <name type="synonym">Silurus melas</name>
    <dbReference type="NCBI Taxonomy" id="219545"/>
    <lineage>
        <taxon>Eukaryota</taxon>
        <taxon>Metazoa</taxon>
        <taxon>Chordata</taxon>
        <taxon>Craniata</taxon>
        <taxon>Vertebrata</taxon>
        <taxon>Euteleostomi</taxon>
        <taxon>Actinopterygii</taxon>
        <taxon>Neopterygii</taxon>
        <taxon>Teleostei</taxon>
        <taxon>Ostariophysi</taxon>
        <taxon>Siluriformes</taxon>
        <taxon>Ictaluridae</taxon>
        <taxon>Ameiurus</taxon>
    </lineage>
</organism>
<proteinExistence type="predicted"/>
<dbReference type="Pfam" id="PF15134">
    <property type="entry name" value="CEP15-like"/>
    <property type="match status" value="1"/>
</dbReference>
<gene>
    <name evidence="2" type="ORF">AMELA_G00003910</name>
</gene>
<dbReference type="AlphaFoldDB" id="A0A7J6BG74"/>
<evidence type="ECO:0000256" key="1">
    <source>
        <dbReference type="SAM" id="MobiDB-lite"/>
    </source>
</evidence>
<dbReference type="InterPro" id="IPR028006">
    <property type="entry name" value="CEP15-like"/>
</dbReference>
<keyword evidence="3" id="KW-1185">Reference proteome</keyword>
<accession>A0A7J6BG74</accession>
<comment type="caution">
    <text evidence="2">The sequence shown here is derived from an EMBL/GenBank/DDBJ whole genome shotgun (WGS) entry which is preliminary data.</text>
</comment>
<protein>
    <submittedName>
        <fullName evidence="2">Uncharacterized protein</fullName>
    </submittedName>
</protein>
<reference evidence="2 3" key="1">
    <citation type="submission" date="2020-02" db="EMBL/GenBank/DDBJ databases">
        <title>A chromosome-scale genome assembly of the black bullhead catfish (Ameiurus melas).</title>
        <authorList>
            <person name="Wen M."/>
            <person name="Zham M."/>
            <person name="Cabau C."/>
            <person name="Klopp C."/>
            <person name="Donnadieu C."/>
            <person name="Roques C."/>
            <person name="Bouchez O."/>
            <person name="Lampietro C."/>
            <person name="Jouanno E."/>
            <person name="Herpin A."/>
            <person name="Louis A."/>
            <person name="Berthelot C."/>
            <person name="Parey E."/>
            <person name="Roest-Crollius H."/>
            <person name="Braasch I."/>
            <person name="Postlethwait J."/>
            <person name="Robinson-Rechavi M."/>
            <person name="Echchiki A."/>
            <person name="Begum T."/>
            <person name="Montfort J."/>
            <person name="Schartl M."/>
            <person name="Bobe J."/>
            <person name="Guiguen Y."/>
        </authorList>
    </citation>
    <scope>NUCLEOTIDE SEQUENCE [LARGE SCALE GENOMIC DNA]</scope>
    <source>
        <strain evidence="2">M_S1</strain>
        <tissue evidence="2">Blood</tissue>
    </source>
</reference>